<dbReference type="SUPFAM" id="SSF53474">
    <property type="entry name" value="alpha/beta-Hydrolases"/>
    <property type="match status" value="1"/>
</dbReference>
<dbReference type="AlphaFoldDB" id="A0A6J4QES1"/>
<name>A0A6J4QES1_9ACTN</name>
<dbReference type="EMBL" id="CADCVE010000012">
    <property type="protein sequence ID" value="CAA9441901.1"/>
    <property type="molecule type" value="Genomic_DNA"/>
</dbReference>
<accession>A0A6J4QES1</accession>
<reference evidence="1" key="1">
    <citation type="submission" date="2020-02" db="EMBL/GenBank/DDBJ databases">
        <authorList>
            <person name="Meier V. D."/>
        </authorList>
    </citation>
    <scope>NUCLEOTIDE SEQUENCE</scope>
    <source>
        <strain evidence="1">AVDCRST_MAG28</strain>
    </source>
</reference>
<dbReference type="Gene3D" id="3.40.50.1820">
    <property type="entry name" value="alpha/beta hydrolase"/>
    <property type="match status" value="1"/>
</dbReference>
<proteinExistence type="predicted"/>
<gene>
    <name evidence="1" type="ORF">AVDCRST_MAG28-479</name>
</gene>
<protein>
    <submittedName>
        <fullName evidence="1">Uncharacterized protein</fullName>
    </submittedName>
</protein>
<organism evidence="1">
    <name type="scientific">uncultured Rubrobacteraceae bacterium</name>
    <dbReference type="NCBI Taxonomy" id="349277"/>
    <lineage>
        <taxon>Bacteria</taxon>
        <taxon>Bacillati</taxon>
        <taxon>Actinomycetota</taxon>
        <taxon>Rubrobacteria</taxon>
        <taxon>Rubrobacterales</taxon>
        <taxon>Rubrobacteraceae</taxon>
        <taxon>environmental samples</taxon>
    </lineage>
</organism>
<sequence>MDPSADLSPWGLVRSVADFMEALNPRDVTLVDNDTRDAIYQIVVAEHPERIGCLVLTNCDAYEAFFPLLTKPFQYGARLFGERFSSLLAWALKHRPAQRLLLWPSPSAAWTRLHSTSTSPRSCGTPE</sequence>
<dbReference type="InterPro" id="IPR029058">
    <property type="entry name" value="AB_hydrolase_fold"/>
</dbReference>
<evidence type="ECO:0000313" key="1">
    <source>
        <dbReference type="EMBL" id="CAA9441901.1"/>
    </source>
</evidence>